<evidence type="ECO:0000313" key="9">
    <source>
        <dbReference type="Proteomes" id="UP000199087"/>
    </source>
</evidence>
<dbReference type="EC" id="5.2.1.8" evidence="2"/>
<keyword evidence="4 6" id="KW-0697">Rotamase</keyword>
<dbReference type="PROSITE" id="PS01096">
    <property type="entry name" value="PPIC_PPIASE_1"/>
    <property type="match status" value="1"/>
</dbReference>
<evidence type="ECO:0000256" key="2">
    <source>
        <dbReference type="ARBA" id="ARBA00013194"/>
    </source>
</evidence>
<keyword evidence="5 6" id="KW-0413">Isomerase</keyword>
<dbReference type="RefSeq" id="WP_090640494.1">
    <property type="nucleotide sequence ID" value="NZ_CVRB01000009.1"/>
</dbReference>
<proteinExistence type="predicted"/>
<dbReference type="Gene3D" id="3.10.50.40">
    <property type="match status" value="1"/>
</dbReference>
<name>A0A0U1P5J6_9BACI</name>
<dbReference type="AlphaFoldDB" id="A0A0U1P5J6"/>
<evidence type="ECO:0000256" key="3">
    <source>
        <dbReference type="ARBA" id="ARBA00022729"/>
    </source>
</evidence>
<keyword evidence="9" id="KW-1185">Reference proteome</keyword>
<dbReference type="PANTHER" id="PTHR47245">
    <property type="entry name" value="PEPTIDYLPROLYL ISOMERASE"/>
    <property type="match status" value="1"/>
</dbReference>
<dbReference type="Proteomes" id="UP000199087">
    <property type="component" value="Unassembled WGS sequence"/>
</dbReference>
<accession>A0A0U1P5J6</accession>
<protein>
    <recommendedName>
        <fullName evidence="2">peptidylprolyl isomerase</fullName>
        <ecNumber evidence="2">5.2.1.8</ecNumber>
    </recommendedName>
</protein>
<evidence type="ECO:0000313" key="8">
    <source>
        <dbReference type="EMBL" id="CRK85383.1"/>
    </source>
</evidence>
<comment type="catalytic activity">
    <reaction evidence="1">
        <text>[protein]-peptidylproline (omega=180) = [protein]-peptidylproline (omega=0)</text>
        <dbReference type="Rhea" id="RHEA:16237"/>
        <dbReference type="Rhea" id="RHEA-COMP:10747"/>
        <dbReference type="Rhea" id="RHEA-COMP:10748"/>
        <dbReference type="ChEBI" id="CHEBI:83833"/>
        <dbReference type="ChEBI" id="CHEBI:83834"/>
        <dbReference type="EC" id="5.2.1.8"/>
    </reaction>
</comment>
<dbReference type="Pfam" id="PF13145">
    <property type="entry name" value="Rotamase_2"/>
    <property type="match status" value="1"/>
</dbReference>
<sequence>MKKQQLWLIIAALLLLNVFTFTFFLSKSKETSGNASENEVIANVGKNTISRQQWLDELVARYGKDVLKDMIDQQVIKNMAEKYKIQVSDQEVEREYRLLETTNYSPGNNKNRDEKKWKEQIHNTLLLEEILTKDVVLSDKDMQAYYQKNKAQFNIPTAYHLSQIIVPTKEEAVKAIKELEQGSNFSALAMERSTDQFSANEGGDIGYITENDERYPAEYIQSAKKLKSGDVSSPIKVDQGYAIVKLEGKITGKDYSYSEVKEQVRRQMALEQIKTPVSAGTFWKEANVDWVYGKKGTN</sequence>
<dbReference type="PROSITE" id="PS50198">
    <property type="entry name" value="PPIC_PPIASE_2"/>
    <property type="match status" value="1"/>
</dbReference>
<dbReference type="Gene3D" id="1.10.4030.10">
    <property type="entry name" value="Porin chaperone SurA, peptide-binding domain"/>
    <property type="match status" value="1"/>
</dbReference>
<evidence type="ECO:0000256" key="4">
    <source>
        <dbReference type="ARBA" id="ARBA00023110"/>
    </source>
</evidence>
<dbReference type="InterPro" id="IPR000297">
    <property type="entry name" value="PPIase_PpiC"/>
</dbReference>
<keyword evidence="3" id="KW-0732">Signal</keyword>
<dbReference type="PANTHER" id="PTHR47245:SF1">
    <property type="entry name" value="FOLDASE PROTEIN PRSA"/>
    <property type="match status" value="1"/>
</dbReference>
<evidence type="ECO:0000256" key="5">
    <source>
        <dbReference type="ARBA" id="ARBA00023235"/>
    </source>
</evidence>
<gene>
    <name evidence="8" type="primary">yacD</name>
    <name evidence="8" type="ORF">BN000_05477</name>
</gene>
<feature type="domain" description="PpiC" evidence="7">
    <location>
        <begin position="156"/>
        <end position="248"/>
    </location>
</feature>
<dbReference type="GO" id="GO:0003755">
    <property type="term" value="F:peptidyl-prolyl cis-trans isomerase activity"/>
    <property type="evidence" value="ECO:0007669"/>
    <property type="project" value="UniProtKB-KW"/>
</dbReference>
<dbReference type="InterPro" id="IPR050245">
    <property type="entry name" value="PrsA_foldase"/>
</dbReference>
<organism evidence="8 9">
    <name type="scientific">Neobacillus massiliamazoniensis</name>
    <dbReference type="NCBI Taxonomy" id="1499688"/>
    <lineage>
        <taxon>Bacteria</taxon>
        <taxon>Bacillati</taxon>
        <taxon>Bacillota</taxon>
        <taxon>Bacilli</taxon>
        <taxon>Bacillales</taxon>
        <taxon>Bacillaceae</taxon>
        <taxon>Neobacillus</taxon>
    </lineage>
</organism>
<dbReference type="SUPFAM" id="SSF54534">
    <property type="entry name" value="FKBP-like"/>
    <property type="match status" value="1"/>
</dbReference>
<evidence type="ECO:0000256" key="6">
    <source>
        <dbReference type="PROSITE-ProRule" id="PRU00278"/>
    </source>
</evidence>
<reference evidence="9" key="1">
    <citation type="submission" date="2015-05" db="EMBL/GenBank/DDBJ databases">
        <authorList>
            <person name="Urmite Genomes"/>
        </authorList>
    </citation>
    <scope>NUCLEOTIDE SEQUENCE [LARGE SCALE GENOMIC DNA]</scope>
    <source>
        <strain evidence="9">LF1</strain>
    </source>
</reference>
<dbReference type="OrthoDB" id="2677468at2"/>
<dbReference type="EMBL" id="CVRB01000009">
    <property type="protein sequence ID" value="CRK85383.1"/>
    <property type="molecule type" value="Genomic_DNA"/>
</dbReference>
<dbReference type="InterPro" id="IPR023058">
    <property type="entry name" value="PPIase_PpiC_CS"/>
</dbReference>
<dbReference type="STRING" id="1499688.BN000_05477"/>
<evidence type="ECO:0000256" key="1">
    <source>
        <dbReference type="ARBA" id="ARBA00000971"/>
    </source>
</evidence>
<dbReference type="InterPro" id="IPR046357">
    <property type="entry name" value="PPIase_dom_sf"/>
</dbReference>
<evidence type="ECO:0000259" key="7">
    <source>
        <dbReference type="PROSITE" id="PS50198"/>
    </source>
</evidence>